<evidence type="ECO:0000313" key="6">
    <source>
        <dbReference type="Proteomes" id="UP000608890"/>
    </source>
</evidence>
<dbReference type="EC" id="3.2.1.-" evidence="3"/>
<feature type="signal peptide" evidence="3">
    <location>
        <begin position="1"/>
        <end position="31"/>
    </location>
</feature>
<feature type="binding site" evidence="2">
    <location>
        <position position="74"/>
    </location>
    <ligand>
        <name>substrate</name>
    </ligand>
</feature>
<accession>A0A917X1V3</accession>
<keyword evidence="6" id="KW-1185">Reference proteome</keyword>
<protein>
    <recommendedName>
        <fullName evidence="3">Glucanase</fullName>
        <ecNumber evidence="3">3.2.1.-</ecNumber>
    </recommendedName>
</protein>
<evidence type="ECO:0000256" key="3">
    <source>
        <dbReference type="RuleBase" id="RU361186"/>
    </source>
</evidence>
<dbReference type="PRINTS" id="PR00733">
    <property type="entry name" value="GLHYDRLASE6"/>
</dbReference>
<dbReference type="PANTHER" id="PTHR34876">
    <property type="match status" value="1"/>
</dbReference>
<feature type="active site" description="Proton acceptor" evidence="1">
    <location>
        <position position="383"/>
    </location>
</feature>
<gene>
    <name evidence="5" type="ORF">GCM10011608_41170</name>
</gene>
<dbReference type="Gene3D" id="3.20.20.40">
    <property type="entry name" value="1, 4-beta cellobiohydrolase"/>
    <property type="match status" value="1"/>
</dbReference>
<feature type="binding site" evidence="2">
    <location>
        <position position="212"/>
    </location>
    <ligand>
        <name>substrate</name>
    </ligand>
</feature>
<dbReference type="Pfam" id="PF01341">
    <property type="entry name" value="Glyco_hydro_6"/>
    <property type="match status" value="1"/>
</dbReference>
<comment type="caution">
    <text evidence="5">The sequence shown here is derived from an EMBL/GenBank/DDBJ whole genome shotgun (WGS) entry which is preliminary data.</text>
</comment>
<comment type="similarity">
    <text evidence="3">Belongs to the glycosyl hydrolase family 6.</text>
</comment>
<dbReference type="AlphaFoldDB" id="A0A917X1V3"/>
<dbReference type="GO" id="GO:0030245">
    <property type="term" value="P:cellulose catabolic process"/>
    <property type="evidence" value="ECO:0007669"/>
    <property type="project" value="UniProtKB-KW"/>
</dbReference>
<keyword evidence="3" id="KW-0326">Glycosidase</keyword>
<dbReference type="Proteomes" id="UP000608890">
    <property type="component" value="Unassembled WGS sequence"/>
</dbReference>
<dbReference type="InterPro" id="IPR016288">
    <property type="entry name" value="Beta_cellobiohydrolase"/>
</dbReference>
<dbReference type="RefSeq" id="WP_189046784.1">
    <property type="nucleotide sequence ID" value="NZ_BMNB01000020.1"/>
</dbReference>
<dbReference type="InterPro" id="IPR036434">
    <property type="entry name" value="Beta_cellobiohydrolase_sf"/>
</dbReference>
<keyword evidence="3" id="KW-0378">Hydrolase</keyword>
<evidence type="ECO:0000313" key="5">
    <source>
        <dbReference type="EMBL" id="GGM51993.1"/>
    </source>
</evidence>
<dbReference type="PANTHER" id="PTHR34876:SF4">
    <property type="entry name" value="1,4-BETA-D-GLUCAN CELLOBIOHYDROLASE C-RELATED"/>
    <property type="match status" value="1"/>
</dbReference>
<dbReference type="GO" id="GO:0004553">
    <property type="term" value="F:hydrolase activity, hydrolyzing O-glycosyl compounds"/>
    <property type="evidence" value="ECO:0007669"/>
    <property type="project" value="InterPro"/>
</dbReference>
<feature type="binding site" evidence="2">
    <location>
        <position position="377"/>
    </location>
    <ligand>
        <name>substrate</name>
    </ligand>
</feature>
<feature type="region of interest" description="Disordered" evidence="4">
    <location>
        <begin position="378"/>
        <end position="424"/>
    </location>
</feature>
<dbReference type="EMBL" id="BMNB01000020">
    <property type="protein sequence ID" value="GGM51993.1"/>
    <property type="molecule type" value="Genomic_DNA"/>
</dbReference>
<reference evidence="5" key="1">
    <citation type="journal article" date="2014" name="Int. J. Syst. Evol. Microbiol.">
        <title>Complete genome sequence of Corynebacterium casei LMG S-19264T (=DSM 44701T), isolated from a smear-ripened cheese.</title>
        <authorList>
            <consortium name="US DOE Joint Genome Institute (JGI-PGF)"/>
            <person name="Walter F."/>
            <person name="Albersmeier A."/>
            <person name="Kalinowski J."/>
            <person name="Ruckert C."/>
        </authorList>
    </citation>
    <scope>NUCLEOTIDE SEQUENCE</scope>
    <source>
        <strain evidence="5">CGMCC 4.7312</strain>
    </source>
</reference>
<feature type="compositionally biased region" description="Basic and acidic residues" evidence="4">
    <location>
        <begin position="396"/>
        <end position="408"/>
    </location>
</feature>
<feature type="binding site" evidence="2">
    <location>
        <position position="350"/>
    </location>
    <ligand>
        <name>substrate</name>
    </ligand>
</feature>
<evidence type="ECO:0000256" key="4">
    <source>
        <dbReference type="SAM" id="MobiDB-lite"/>
    </source>
</evidence>
<feature type="chain" id="PRO_5038164955" description="Glucanase" evidence="3">
    <location>
        <begin position="32"/>
        <end position="448"/>
    </location>
</feature>
<keyword evidence="3" id="KW-0119">Carbohydrate metabolism</keyword>
<evidence type="ECO:0000256" key="2">
    <source>
        <dbReference type="PIRSR" id="PIRSR001100-2"/>
    </source>
</evidence>
<evidence type="ECO:0000256" key="1">
    <source>
        <dbReference type="PIRSR" id="PIRSR001100-1"/>
    </source>
</evidence>
<dbReference type="PIRSF" id="PIRSF001100">
    <property type="entry name" value="Beta_cellobiohydrolase"/>
    <property type="match status" value="1"/>
</dbReference>
<proteinExistence type="inferred from homology"/>
<name>A0A917X1V3_9ACTN</name>
<keyword evidence="3" id="KW-0624">Polysaccharide degradation</keyword>
<organism evidence="5 6">
    <name type="scientific">Micromonospora sonchi</name>
    <dbReference type="NCBI Taxonomy" id="1763543"/>
    <lineage>
        <taxon>Bacteria</taxon>
        <taxon>Bacillati</taxon>
        <taxon>Actinomycetota</taxon>
        <taxon>Actinomycetes</taxon>
        <taxon>Micromonosporales</taxon>
        <taxon>Micromonosporaceae</taxon>
        <taxon>Micromonospora</taxon>
    </lineage>
</organism>
<keyword evidence="3" id="KW-0136">Cellulose degradation</keyword>
<sequence>MPVTGRARRLLAAATVAALAGAAVVAEPVWAGIRQPHVENPYAGVTGYVDPQWRDRAESVPGGHRVSNTPTGVWLNRVSQISGEPGELGLRAHLDAALAQRAGYVQVVLNNLPARDCARLSPGGEFAIGEVRRYQREFIDSIVAIERDPRYRRLRIINVIEPNAVPQLITSIGLSSRCESVARSGDHVTGIRYALDRLGRYSNLYTYLGSGHHAELGWDESRSAGVRLITEIVRGSRAGLRGLDGVIVNTAGYGALVEPYFGVGTTINGVSARQTRWVDWNTFVDELPYAQQLRQELVAAGFPADIGVLIDTSRNGWGGPRRPTGPSTARELNTFVEQSRVDRRTAAVNWCNQAGAGLGERPTVAPQPGVDAYVWMKPPGVSDGASDPAQAADPRSGFDPKCDPDHRPATGSGWPPTDALRGAPPVGAWFPAQFAELMANAHPPLSAA</sequence>
<dbReference type="SUPFAM" id="SSF51989">
    <property type="entry name" value="Glycosyl hydrolases family 6, cellulases"/>
    <property type="match status" value="1"/>
</dbReference>
<keyword evidence="3" id="KW-0732">Signal</keyword>
<reference evidence="5" key="2">
    <citation type="submission" date="2020-09" db="EMBL/GenBank/DDBJ databases">
        <authorList>
            <person name="Sun Q."/>
            <person name="Zhou Y."/>
        </authorList>
    </citation>
    <scope>NUCLEOTIDE SEQUENCE</scope>
    <source>
        <strain evidence="5">CGMCC 4.7312</strain>
    </source>
</reference>